<sequence>MSALSFPCTIFTTQKRMDDFGAKDMCCGDLSAEQLKKDFGLSSVSDRVDPWTLARKNYQNVPTYPASSSWHTESISKQECINILFDEFRACSKTFSFYGPYRDNIIEMITHMQHKKGMNFSSTRLDSALREQILTDNAKKNSSRLLLKDAFALNIDWENGLYPTHRKVKLTDAVNESILPKFDRIEDRINGMGISVHDTWATRINIKSLRIDGDRFRAVVHYKIQDHFGLDNQDVLDWKFRQFRLFRIWFVLQRYSKFAFKPFMTNMETTIEITGERNVKKI</sequence>
<name>A0ACC5RIL1_ENTAG</name>
<evidence type="ECO:0000313" key="1">
    <source>
        <dbReference type="EMBL" id="MBK4724198.1"/>
    </source>
</evidence>
<proteinExistence type="predicted"/>
<comment type="caution">
    <text evidence="1">The sequence shown here is derived from an EMBL/GenBank/DDBJ whole genome shotgun (WGS) entry which is preliminary data.</text>
</comment>
<organism evidence="1 2">
    <name type="scientific">Enterobacter agglomerans</name>
    <name type="common">Erwinia herbicola</name>
    <name type="synonym">Pantoea agglomerans</name>
    <dbReference type="NCBI Taxonomy" id="549"/>
    <lineage>
        <taxon>Bacteria</taxon>
        <taxon>Pseudomonadati</taxon>
        <taxon>Pseudomonadota</taxon>
        <taxon>Gammaproteobacteria</taxon>
        <taxon>Enterobacterales</taxon>
        <taxon>Erwiniaceae</taxon>
        <taxon>Pantoea</taxon>
        <taxon>Pantoea agglomerans group</taxon>
    </lineage>
</organism>
<gene>
    <name evidence="1" type="ORF">JJL49_02985</name>
</gene>
<keyword evidence="2" id="KW-1185">Reference proteome</keyword>
<reference evidence="1" key="1">
    <citation type="submission" date="2021-01" db="EMBL/GenBank/DDBJ databases">
        <title>Draft genome of Pantoea agglomerans Eh 335.</title>
        <authorList>
            <person name="Emsley S.A."/>
            <person name="Oline D.K."/>
            <person name="Saw J.H."/>
            <person name="Ushijima B."/>
            <person name="Videau P."/>
            <person name="Koyack M.J."/>
        </authorList>
    </citation>
    <scope>NUCLEOTIDE SEQUENCE</scope>
    <source>
        <strain evidence="1">Eh 335</strain>
    </source>
</reference>
<evidence type="ECO:0000313" key="2">
    <source>
        <dbReference type="Proteomes" id="UP000633731"/>
    </source>
</evidence>
<dbReference type="Proteomes" id="UP000633731">
    <property type="component" value="Unassembled WGS sequence"/>
</dbReference>
<accession>A0ACC5RIL1</accession>
<dbReference type="EMBL" id="JAEOXF010000001">
    <property type="protein sequence ID" value="MBK4724198.1"/>
    <property type="molecule type" value="Genomic_DNA"/>
</dbReference>
<protein>
    <submittedName>
        <fullName evidence="1">DUF3289 family protein</fullName>
    </submittedName>
</protein>